<feature type="compositionally biased region" description="Pro residues" evidence="1">
    <location>
        <begin position="65"/>
        <end position="75"/>
    </location>
</feature>
<dbReference type="AlphaFoldDB" id="A0AAN8LKG9"/>
<proteinExistence type="predicted"/>
<feature type="region of interest" description="Disordered" evidence="1">
    <location>
        <begin position="58"/>
        <end position="77"/>
    </location>
</feature>
<evidence type="ECO:0000313" key="3">
    <source>
        <dbReference type="Proteomes" id="UP001356427"/>
    </source>
</evidence>
<comment type="caution">
    <text evidence="2">The sequence shown here is derived from an EMBL/GenBank/DDBJ whole genome shotgun (WGS) entry which is preliminary data.</text>
</comment>
<sequence length="142" mass="15456">MRCPGDTDGWAQGRRRGDTTPFPMDTHKQSAGWLSVRGVQSSIGPSLGQSAERLIRPRTHSSTLLPPPSHLPSPPMHKGIQWDYNNSLCQSVCGDALASKLWQPNPSMGEMEGRKLPGPVPGPQWWQYSTLPKGGGIALLFS</sequence>
<organism evidence="2 3">
    <name type="scientific">Coregonus suidteri</name>
    <dbReference type="NCBI Taxonomy" id="861788"/>
    <lineage>
        <taxon>Eukaryota</taxon>
        <taxon>Metazoa</taxon>
        <taxon>Chordata</taxon>
        <taxon>Craniata</taxon>
        <taxon>Vertebrata</taxon>
        <taxon>Euteleostomi</taxon>
        <taxon>Actinopterygii</taxon>
        <taxon>Neopterygii</taxon>
        <taxon>Teleostei</taxon>
        <taxon>Protacanthopterygii</taxon>
        <taxon>Salmoniformes</taxon>
        <taxon>Salmonidae</taxon>
        <taxon>Coregoninae</taxon>
        <taxon>Coregonus</taxon>
    </lineage>
</organism>
<dbReference type="Proteomes" id="UP001356427">
    <property type="component" value="Unassembled WGS sequence"/>
</dbReference>
<name>A0AAN8LKG9_9TELE</name>
<protein>
    <submittedName>
        <fullName evidence="2">Uncharacterized protein</fullName>
    </submittedName>
</protein>
<keyword evidence="3" id="KW-1185">Reference proteome</keyword>
<evidence type="ECO:0000313" key="2">
    <source>
        <dbReference type="EMBL" id="KAK6313335.1"/>
    </source>
</evidence>
<evidence type="ECO:0000256" key="1">
    <source>
        <dbReference type="SAM" id="MobiDB-lite"/>
    </source>
</evidence>
<gene>
    <name evidence="2" type="ORF">J4Q44_G00166820</name>
</gene>
<reference evidence="2 3" key="1">
    <citation type="submission" date="2021-04" db="EMBL/GenBank/DDBJ databases">
        <authorList>
            <person name="De Guttry C."/>
            <person name="Zahm M."/>
            <person name="Klopp C."/>
            <person name="Cabau C."/>
            <person name="Louis A."/>
            <person name="Berthelot C."/>
            <person name="Parey E."/>
            <person name="Roest Crollius H."/>
            <person name="Montfort J."/>
            <person name="Robinson-Rechavi M."/>
            <person name="Bucao C."/>
            <person name="Bouchez O."/>
            <person name="Gislard M."/>
            <person name="Lluch J."/>
            <person name="Milhes M."/>
            <person name="Lampietro C."/>
            <person name="Lopez Roques C."/>
            <person name="Donnadieu C."/>
            <person name="Braasch I."/>
            <person name="Desvignes T."/>
            <person name="Postlethwait J."/>
            <person name="Bobe J."/>
            <person name="Wedekind C."/>
            <person name="Guiguen Y."/>
        </authorList>
    </citation>
    <scope>NUCLEOTIDE SEQUENCE [LARGE SCALE GENOMIC DNA]</scope>
    <source>
        <strain evidence="2">Cs_M1</strain>
        <tissue evidence="2">Blood</tissue>
    </source>
</reference>
<accession>A0AAN8LKG9</accession>
<dbReference type="EMBL" id="JAGTTL010000014">
    <property type="protein sequence ID" value="KAK6313335.1"/>
    <property type="molecule type" value="Genomic_DNA"/>
</dbReference>
<feature type="region of interest" description="Disordered" evidence="1">
    <location>
        <begin position="1"/>
        <end position="25"/>
    </location>
</feature>